<sequence>MVIKFPAICDEKMMFLRDPSAYHGEKNKRPFFEGWYHKLVTSDDQSLVIIPGIYRSGENNNQTAFIMIFDGFSGDLFYEKFEVNEFNCSTSSYDLQIGSNYFSPKRIIIDIDSKDLIINGKITADNLKPWPVTLFEPGCMGWYAYVPTMECFHGI</sequence>
<reference evidence="1" key="1">
    <citation type="submission" date="2018-05" db="EMBL/GenBank/DDBJ databases">
        <authorList>
            <person name="Lanie J.A."/>
            <person name="Ng W.-L."/>
            <person name="Kazmierczak K.M."/>
            <person name="Andrzejewski T.M."/>
            <person name="Davidsen T.M."/>
            <person name="Wayne K.J."/>
            <person name="Tettelin H."/>
            <person name="Glass J.I."/>
            <person name="Rusch D."/>
            <person name="Podicherti R."/>
            <person name="Tsui H.-C.T."/>
            <person name="Winkler M.E."/>
        </authorList>
    </citation>
    <scope>NUCLEOTIDE SEQUENCE</scope>
</reference>
<accession>A0A383CU20</accession>
<organism evidence="1">
    <name type="scientific">marine metagenome</name>
    <dbReference type="NCBI Taxonomy" id="408172"/>
    <lineage>
        <taxon>unclassified sequences</taxon>
        <taxon>metagenomes</taxon>
        <taxon>ecological metagenomes</taxon>
    </lineage>
</organism>
<proteinExistence type="predicted"/>
<protein>
    <submittedName>
        <fullName evidence="1">Uncharacterized protein</fullName>
    </submittedName>
</protein>
<name>A0A383CU20_9ZZZZ</name>
<dbReference type="AlphaFoldDB" id="A0A383CU20"/>
<gene>
    <name evidence="1" type="ORF">METZ01_LOCUS488495</name>
</gene>
<evidence type="ECO:0000313" key="1">
    <source>
        <dbReference type="EMBL" id="SVE35641.1"/>
    </source>
</evidence>
<dbReference type="EMBL" id="UINC01211655">
    <property type="protein sequence ID" value="SVE35641.1"/>
    <property type="molecule type" value="Genomic_DNA"/>
</dbReference>
<feature type="non-terminal residue" evidence="1">
    <location>
        <position position="155"/>
    </location>
</feature>